<dbReference type="PROSITE" id="PS51083">
    <property type="entry name" value="ZF_HIT"/>
    <property type="match status" value="1"/>
</dbReference>
<comment type="subunit">
    <text evidence="10">Interacts with FBL, SNU13, NOP58, NUFIP1, RUVBL1, RUVBL2 and TAF9. Interacts (via HIT-type zinc finger) with the RUVBL1/RUVBL2 complex in the presence of ADP.</text>
</comment>
<keyword evidence="6" id="KW-0862">Zinc</keyword>
<dbReference type="GO" id="GO:0000463">
    <property type="term" value="P:maturation of LSU-rRNA from tricistronic rRNA transcript (SSU-rRNA, 5.8S rRNA, LSU-rRNA)"/>
    <property type="evidence" value="ECO:0007669"/>
    <property type="project" value="TreeGrafter"/>
</dbReference>
<dbReference type="InterPro" id="IPR057721">
    <property type="entry name" value="BCD1_alpha/beta"/>
</dbReference>
<evidence type="ECO:0000256" key="13">
    <source>
        <dbReference type="PROSITE-ProRule" id="PRU00453"/>
    </source>
</evidence>
<evidence type="ECO:0000256" key="4">
    <source>
        <dbReference type="ARBA" id="ARBA00022723"/>
    </source>
</evidence>
<dbReference type="Pfam" id="PF04438">
    <property type="entry name" value="zf-HIT"/>
    <property type="match status" value="1"/>
</dbReference>
<sequence>MTSPSEIAKCDVCQKQPFKYRCPCCSKQTCSLTCVKQHKNDTGCSGVRNKTAFVAVDDFSDLNLLNDYRLLEDTARVTDKCKRDPLLKHHKSRSLLWLTKETHKRHIHLKSLPYNMERRKHNTSIFNFKSKLIQWDVSWVFPQAGVSLKEERMSEDLTIMEAFQSIFNTSKAASLFLYKLNQYRNADPEKLCFLMKAEMHPSKDMHYYTLQADKTFLDNLYGKTLLEHPVIHVIFAEEKSSYLFLINDNSETAKDKLEETGS</sequence>
<dbReference type="PANTHER" id="PTHR13483:SF3">
    <property type="entry name" value="BOX C_D SNORNA PROTEIN 1"/>
    <property type="match status" value="1"/>
</dbReference>
<dbReference type="Pfam" id="PF25790">
    <property type="entry name" value="BCD1"/>
    <property type="match status" value="1"/>
</dbReference>
<keyword evidence="3" id="KW-0597">Phosphoprotein</keyword>
<keyword evidence="16" id="KW-1185">Reference proteome</keyword>
<dbReference type="FunFam" id="3.30.60.190:FF:000001">
    <property type="entry name" value="box C/D snoRNA protein 1"/>
    <property type="match status" value="1"/>
</dbReference>
<evidence type="ECO:0000256" key="2">
    <source>
        <dbReference type="ARBA" id="ARBA00022517"/>
    </source>
</evidence>
<evidence type="ECO:0000256" key="7">
    <source>
        <dbReference type="ARBA" id="ARBA00022843"/>
    </source>
</evidence>
<dbReference type="GO" id="GO:0005634">
    <property type="term" value="C:nucleus"/>
    <property type="evidence" value="ECO:0007669"/>
    <property type="project" value="TreeGrafter"/>
</dbReference>
<evidence type="ECO:0000313" key="16">
    <source>
        <dbReference type="Proteomes" id="UP001162480"/>
    </source>
</evidence>
<dbReference type="EMBL" id="OX597835">
    <property type="protein sequence ID" value="CAI9738872.1"/>
    <property type="molecule type" value="Genomic_DNA"/>
</dbReference>
<keyword evidence="2" id="KW-0690">Ribosome biogenesis</keyword>
<accession>A0AA36BSG0</accession>
<evidence type="ECO:0000256" key="12">
    <source>
        <dbReference type="ARBA" id="ARBA00077531"/>
    </source>
</evidence>
<reference evidence="15" key="1">
    <citation type="submission" date="2023-08" db="EMBL/GenBank/DDBJ databases">
        <authorList>
            <person name="Alioto T."/>
            <person name="Alioto T."/>
            <person name="Gomez Garrido J."/>
        </authorList>
    </citation>
    <scope>NUCLEOTIDE SEQUENCE</scope>
</reference>
<evidence type="ECO:0000256" key="1">
    <source>
        <dbReference type="ARBA" id="ARBA00022499"/>
    </source>
</evidence>
<proteinExistence type="inferred from homology"/>
<dbReference type="InterPro" id="IPR007529">
    <property type="entry name" value="Znf_HIT"/>
</dbReference>
<gene>
    <name evidence="15" type="ORF">OCTVUL_1B011020</name>
</gene>
<evidence type="ECO:0000313" key="15">
    <source>
        <dbReference type="EMBL" id="CAI9738872.1"/>
    </source>
</evidence>
<keyword evidence="7" id="KW-0832">Ubl conjugation</keyword>
<dbReference type="InterPro" id="IPR051639">
    <property type="entry name" value="BCD1"/>
</dbReference>
<evidence type="ECO:0000256" key="11">
    <source>
        <dbReference type="ARBA" id="ARBA00068630"/>
    </source>
</evidence>
<dbReference type="GO" id="GO:0008270">
    <property type="term" value="F:zinc ion binding"/>
    <property type="evidence" value="ECO:0007669"/>
    <property type="project" value="UniProtKB-UniRule"/>
</dbReference>
<dbReference type="GO" id="GO:0000492">
    <property type="term" value="P:box C/D snoRNP assembly"/>
    <property type="evidence" value="ECO:0007669"/>
    <property type="project" value="TreeGrafter"/>
</dbReference>
<keyword evidence="4" id="KW-0479">Metal-binding</keyword>
<dbReference type="SUPFAM" id="SSF144232">
    <property type="entry name" value="HIT/MYND zinc finger-like"/>
    <property type="match status" value="1"/>
</dbReference>
<comment type="similarity">
    <text evidence="9">Belongs to the BCD1 family.</text>
</comment>
<feature type="domain" description="HIT-type" evidence="14">
    <location>
        <begin position="10"/>
        <end position="44"/>
    </location>
</feature>
<dbReference type="CDD" id="cd23023">
    <property type="entry name" value="zf-HIT_BCD1"/>
    <property type="match status" value="1"/>
</dbReference>
<dbReference type="Proteomes" id="UP001162480">
    <property type="component" value="Chromosome 22"/>
</dbReference>
<evidence type="ECO:0000256" key="5">
    <source>
        <dbReference type="ARBA" id="ARBA00022771"/>
    </source>
</evidence>
<organism evidence="15 16">
    <name type="scientific">Octopus vulgaris</name>
    <name type="common">Common octopus</name>
    <dbReference type="NCBI Taxonomy" id="6645"/>
    <lineage>
        <taxon>Eukaryota</taxon>
        <taxon>Metazoa</taxon>
        <taxon>Spiralia</taxon>
        <taxon>Lophotrochozoa</taxon>
        <taxon>Mollusca</taxon>
        <taxon>Cephalopoda</taxon>
        <taxon>Coleoidea</taxon>
        <taxon>Octopodiformes</taxon>
        <taxon>Octopoda</taxon>
        <taxon>Incirrata</taxon>
        <taxon>Octopodidae</taxon>
        <taxon>Octopus</taxon>
    </lineage>
</organism>
<keyword evidence="1" id="KW-1017">Isopeptide bond</keyword>
<evidence type="ECO:0000256" key="10">
    <source>
        <dbReference type="ARBA" id="ARBA00061949"/>
    </source>
</evidence>
<evidence type="ECO:0000256" key="9">
    <source>
        <dbReference type="ARBA" id="ARBA00049654"/>
    </source>
</evidence>
<dbReference type="GO" id="GO:0048254">
    <property type="term" value="P:snoRNA localization"/>
    <property type="evidence" value="ECO:0007669"/>
    <property type="project" value="TreeGrafter"/>
</dbReference>
<dbReference type="Gene3D" id="3.30.60.190">
    <property type="match status" value="1"/>
</dbReference>
<dbReference type="GO" id="GO:0070761">
    <property type="term" value="C:pre-snoRNP complex"/>
    <property type="evidence" value="ECO:0007669"/>
    <property type="project" value="TreeGrafter"/>
</dbReference>
<keyword evidence="5 13" id="KW-0863">Zinc-finger</keyword>
<evidence type="ECO:0000256" key="3">
    <source>
        <dbReference type="ARBA" id="ARBA00022553"/>
    </source>
</evidence>
<evidence type="ECO:0000259" key="14">
    <source>
        <dbReference type="PROSITE" id="PS51083"/>
    </source>
</evidence>
<evidence type="ECO:0000256" key="6">
    <source>
        <dbReference type="ARBA" id="ARBA00022833"/>
    </source>
</evidence>
<evidence type="ECO:0000256" key="8">
    <source>
        <dbReference type="ARBA" id="ARBA00049598"/>
    </source>
</evidence>
<dbReference type="PANTHER" id="PTHR13483">
    <property type="entry name" value="BOX C_D SNORNA PROTEIN 1-RELATED"/>
    <property type="match status" value="1"/>
</dbReference>
<name>A0AA36BSG0_OCTVU</name>
<protein>
    <recommendedName>
        <fullName evidence="11">Box C/D snoRNA protein 1</fullName>
    </recommendedName>
    <alternativeName>
        <fullName evidence="12">Zinc finger HIT domain-containing protein 6</fullName>
    </alternativeName>
</protein>
<dbReference type="AlphaFoldDB" id="A0AA36BSG0"/>
<comment type="function">
    <text evidence="8">Required for box C/D snoRNAs accumulation involved in snoRNA processing, snoRNA transport to the nucleolus and ribosome biogenesis.</text>
</comment>